<evidence type="ECO:0000256" key="5">
    <source>
        <dbReference type="ARBA" id="ARBA00023163"/>
    </source>
</evidence>
<evidence type="ECO:0000256" key="8">
    <source>
        <dbReference type="PROSITE-ProRule" id="PRU00169"/>
    </source>
</evidence>
<keyword evidence="1" id="KW-0597">Phosphoprotein</keyword>
<sequence length="87" mass="9958">MQESSMLKDIPVVIMSSENLPSRINRCLEEGADEFFLKPVQLSDMQKLRPHILKGKFHESSSSSSRSKFSNDNVLPEWTRIRLPLAV</sequence>
<dbReference type="InterPro" id="IPR001789">
    <property type="entry name" value="Sig_transdc_resp-reg_receiver"/>
</dbReference>
<keyword evidence="4" id="KW-0805">Transcription regulation</keyword>
<gene>
    <name evidence="10" type="primary">ARR9</name>
    <name evidence="10" type="ORF">KSP39_PZI022376</name>
</gene>
<name>A0AAP0FUX2_9ASPA</name>
<dbReference type="InterPro" id="IPR011006">
    <property type="entry name" value="CheY-like_superfamily"/>
</dbReference>
<evidence type="ECO:0000256" key="2">
    <source>
        <dbReference type="ARBA" id="ARBA00022864"/>
    </source>
</evidence>
<comment type="similarity">
    <text evidence="6">Belongs to the ARR family. Type-A subfamily.</text>
</comment>
<evidence type="ECO:0000256" key="4">
    <source>
        <dbReference type="ARBA" id="ARBA00023015"/>
    </source>
</evidence>
<evidence type="ECO:0000256" key="6">
    <source>
        <dbReference type="ARBA" id="ARBA00038244"/>
    </source>
</evidence>
<dbReference type="SUPFAM" id="SSF52172">
    <property type="entry name" value="CheY-like"/>
    <property type="match status" value="1"/>
</dbReference>
<reference evidence="10 11" key="1">
    <citation type="journal article" date="2022" name="Nat. Plants">
        <title>Genomes of leafy and leafless Platanthera orchids illuminate the evolution of mycoheterotrophy.</title>
        <authorList>
            <person name="Li M.H."/>
            <person name="Liu K.W."/>
            <person name="Li Z."/>
            <person name="Lu H.C."/>
            <person name="Ye Q.L."/>
            <person name="Zhang D."/>
            <person name="Wang J.Y."/>
            <person name="Li Y.F."/>
            <person name="Zhong Z.M."/>
            <person name="Liu X."/>
            <person name="Yu X."/>
            <person name="Liu D.K."/>
            <person name="Tu X.D."/>
            <person name="Liu B."/>
            <person name="Hao Y."/>
            <person name="Liao X.Y."/>
            <person name="Jiang Y.T."/>
            <person name="Sun W.H."/>
            <person name="Chen J."/>
            <person name="Chen Y.Q."/>
            <person name="Ai Y."/>
            <person name="Zhai J.W."/>
            <person name="Wu S.S."/>
            <person name="Zhou Z."/>
            <person name="Hsiao Y.Y."/>
            <person name="Wu W.L."/>
            <person name="Chen Y.Y."/>
            <person name="Lin Y.F."/>
            <person name="Hsu J.L."/>
            <person name="Li C.Y."/>
            <person name="Wang Z.W."/>
            <person name="Zhao X."/>
            <person name="Zhong W.Y."/>
            <person name="Ma X.K."/>
            <person name="Ma L."/>
            <person name="Huang J."/>
            <person name="Chen G.Z."/>
            <person name="Huang M.Z."/>
            <person name="Huang L."/>
            <person name="Peng D.H."/>
            <person name="Luo Y.B."/>
            <person name="Zou S.Q."/>
            <person name="Chen S.P."/>
            <person name="Lan S."/>
            <person name="Tsai W.C."/>
            <person name="Van de Peer Y."/>
            <person name="Liu Z.J."/>
        </authorList>
    </citation>
    <scope>NUCLEOTIDE SEQUENCE [LARGE SCALE GENOMIC DNA]</scope>
    <source>
        <strain evidence="10">Lor287</strain>
    </source>
</reference>
<dbReference type="EMBL" id="JBBWWQ010000020">
    <property type="protein sequence ID" value="KAK8916457.1"/>
    <property type="molecule type" value="Genomic_DNA"/>
</dbReference>
<protein>
    <submittedName>
        <fullName evidence="10">Two-component response regulator ARR9</fullName>
    </submittedName>
</protein>
<dbReference type="Gene3D" id="3.40.50.2300">
    <property type="match status" value="1"/>
</dbReference>
<comment type="function">
    <text evidence="7">Functions as a response regulator involved in His-to-Asp phosphorelay signal transduction system. Phosphorylation of the Asp residue in the receiver domain activates the ability of the protein to promote the transcription of target genes. Type-A response regulators seem to act as negative regulators of the cytokinin signaling.</text>
</comment>
<dbReference type="GO" id="GO:0009736">
    <property type="term" value="P:cytokinin-activated signaling pathway"/>
    <property type="evidence" value="ECO:0007669"/>
    <property type="project" value="UniProtKB-KW"/>
</dbReference>
<keyword evidence="2" id="KW-0932">Cytokinin signaling pathway</keyword>
<evidence type="ECO:0000313" key="10">
    <source>
        <dbReference type="EMBL" id="KAK8916457.1"/>
    </source>
</evidence>
<dbReference type="PANTHER" id="PTHR43874">
    <property type="entry name" value="TWO-COMPONENT RESPONSE REGULATOR"/>
    <property type="match status" value="1"/>
</dbReference>
<proteinExistence type="inferred from homology"/>
<accession>A0AAP0FUX2</accession>
<dbReference type="PANTHER" id="PTHR43874:SF167">
    <property type="entry name" value="TWO-COMPONENT RESPONSE REGULATOR ARR9"/>
    <property type="match status" value="1"/>
</dbReference>
<dbReference type="GO" id="GO:0000160">
    <property type="term" value="P:phosphorelay signal transduction system"/>
    <property type="evidence" value="ECO:0007669"/>
    <property type="project" value="UniProtKB-KW"/>
</dbReference>
<dbReference type="PROSITE" id="PS50110">
    <property type="entry name" value="RESPONSE_REGULATORY"/>
    <property type="match status" value="1"/>
</dbReference>
<dbReference type="AlphaFoldDB" id="A0AAP0FUX2"/>
<evidence type="ECO:0000256" key="3">
    <source>
        <dbReference type="ARBA" id="ARBA00023012"/>
    </source>
</evidence>
<evidence type="ECO:0000259" key="9">
    <source>
        <dbReference type="PROSITE" id="PS50110"/>
    </source>
</evidence>
<organism evidence="10 11">
    <name type="scientific">Platanthera zijinensis</name>
    <dbReference type="NCBI Taxonomy" id="2320716"/>
    <lineage>
        <taxon>Eukaryota</taxon>
        <taxon>Viridiplantae</taxon>
        <taxon>Streptophyta</taxon>
        <taxon>Embryophyta</taxon>
        <taxon>Tracheophyta</taxon>
        <taxon>Spermatophyta</taxon>
        <taxon>Magnoliopsida</taxon>
        <taxon>Liliopsida</taxon>
        <taxon>Asparagales</taxon>
        <taxon>Orchidaceae</taxon>
        <taxon>Orchidoideae</taxon>
        <taxon>Orchideae</taxon>
        <taxon>Orchidinae</taxon>
        <taxon>Platanthera</taxon>
    </lineage>
</organism>
<dbReference type="InterPro" id="IPR045279">
    <property type="entry name" value="ARR-like"/>
</dbReference>
<evidence type="ECO:0000313" key="11">
    <source>
        <dbReference type="Proteomes" id="UP001418222"/>
    </source>
</evidence>
<evidence type="ECO:0000256" key="7">
    <source>
        <dbReference type="ARBA" id="ARBA00043855"/>
    </source>
</evidence>
<feature type="domain" description="Response regulatory" evidence="9">
    <location>
        <begin position="1"/>
        <end position="53"/>
    </location>
</feature>
<comment type="caution">
    <text evidence="8">Lacks conserved residue(s) required for the propagation of feature annotation.</text>
</comment>
<keyword evidence="3" id="KW-0902">Two-component regulatory system</keyword>
<keyword evidence="5" id="KW-0804">Transcription</keyword>
<comment type="caution">
    <text evidence="10">The sequence shown here is derived from an EMBL/GenBank/DDBJ whole genome shotgun (WGS) entry which is preliminary data.</text>
</comment>
<evidence type="ECO:0000256" key="1">
    <source>
        <dbReference type="ARBA" id="ARBA00022553"/>
    </source>
</evidence>
<dbReference type="Proteomes" id="UP001418222">
    <property type="component" value="Unassembled WGS sequence"/>
</dbReference>
<keyword evidence="11" id="KW-1185">Reference proteome</keyword>